<feature type="domain" description="UEV" evidence="8">
    <location>
        <begin position="5"/>
        <end position="150"/>
    </location>
</feature>
<accession>A0A9W7L276</accession>
<evidence type="ECO:0000256" key="5">
    <source>
        <dbReference type="ARBA" id="ARBA00022927"/>
    </source>
</evidence>
<dbReference type="GO" id="GO:0008333">
    <property type="term" value="P:endosome to lysosome transport"/>
    <property type="evidence" value="ECO:0007669"/>
    <property type="project" value="TreeGrafter"/>
</dbReference>
<reference evidence="10" key="1">
    <citation type="journal article" date="2023" name="Commun. Biol.">
        <title>Genome analysis of Parmales, the sister group of diatoms, reveals the evolutionary specialization of diatoms from phago-mixotrophs to photoautotrophs.</title>
        <authorList>
            <person name="Ban H."/>
            <person name="Sato S."/>
            <person name="Yoshikawa S."/>
            <person name="Yamada K."/>
            <person name="Nakamura Y."/>
            <person name="Ichinomiya M."/>
            <person name="Sato N."/>
            <person name="Blanc-Mathieu R."/>
            <person name="Endo H."/>
            <person name="Kuwata A."/>
            <person name="Ogata H."/>
        </authorList>
    </citation>
    <scope>NUCLEOTIDE SEQUENCE [LARGE SCALE GENOMIC DNA]</scope>
</reference>
<evidence type="ECO:0000256" key="3">
    <source>
        <dbReference type="ARBA" id="ARBA00022448"/>
    </source>
</evidence>
<comment type="caution">
    <text evidence="9">The sequence shown here is derived from an EMBL/GenBank/DDBJ whole genome shotgun (WGS) entry which is preliminary data.</text>
</comment>
<dbReference type="PANTHER" id="PTHR23306">
    <property type="entry name" value="TUMOR SUSCEPTIBILITY GENE 101 PROTEIN-RELATED"/>
    <property type="match status" value="1"/>
</dbReference>
<evidence type="ECO:0000313" key="10">
    <source>
        <dbReference type="Proteomes" id="UP001165065"/>
    </source>
</evidence>
<protein>
    <recommendedName>
        <fullName evidence="8">UEV domain-containing protein</fullName>
    </recommendedName>
</protein>
<dbReference type="Proteomes" id="UP001165065">
    <property type="component" value="Unassembled WGS sequence"/>
</dbReference>
<organism evidence="9 10">
    <name type="scientific">Triparma columacea</name>
    <dbReference type="NCBI Taxonomy" id="722753"/>
    <lineage>
        <taxon>Eukaryota</taxon>
        <taxon>Sar</taxon>
        <taxon>Stramenopiles</taxon>
        <taxon>Ochrophyta</taxon>
        <taxon>Bolidophyceae</taxon>
        <taxon>Parmales</taxon>
        <taxon>Triparmaceae</taxon>
        <taxon>Triparma</taxon>
    </lineage>
</organism>
<evidence type="ECO:0000256" key="6">
    <source>
        <dbReference type="ARBA" id="ARBA00023054"/>
    </source>
</evidence>
<dbReference type="InterPro" id="IPR052070">
    <property type="entry name" value="ESCRT-I_UEV_domain"/>
</dbReference>
<comment type="subcellular location">
    <subcellularLocation>
        <location evidence="1">Endosome</location>
    </subcellularLocation>
</comment>
<dbReference type="Gene3D" id="3.10.110.10">
    <property type="entry name" value="Ubiquitin Conjugating Enzyme"/>
    <property type="match status" value="1"/>
</dbReference>
<keyword evidence="5" id="KW-0653">Protein transport</keyword>
<comment type="similarity">
    <text evidence="2">Belongs to the ubiquitin-conjugating enzyme family. UEV subfamily.</text>
</comment>
<keyword evidence="6" id="KW-0175">Coiled coil</keyword>
<proteinExistence type="inferred from homology"/>
<dbReference type="InterPro" id="IPR008883">
    <property type="entry name" value="UEV_N"/>
</dbReference>
<feature type="region of interest" description="Disordered" evidence="7">
    <location>
        <begin position="150"/>
        <end position="176"/>
    </location>
</feature>
<dbReference type="GO" id="GO:0000813">
    <property type="term" value="C:ESCRT I complex"/>
    <property type="evidence" value="ECO:0007669"/>
    <property type="project" value="TreeGrafter"/>
</dbReference>
<dbReference type="InterPro" id="IPR017916">
    <property type="entry name" value="SB_dom"/>
</dbReference>
<dbReference type="SUPFAM" id="SSF140111">
    <property type="entry name" value="Endosomal sorting complex assembly domain"/>
    <property type="match status" value="1"/>
</dbReference>
<dbReference type="OrthoDB" id="306304at2759"/>
<gene>
    <name evidence="9" type="ORF">TrCOL_g13611</name>
</gene>
<dbReference type="GO" id="GO:0015031">
    <property type="term" value="P:protein transport"/>
    <property type="evidence" value="ECO:0007669"/>
    <property type="project" value="UniProtKB-KW"/>
</dbReference>
<keyword evidence="4" id="KW-0967">Endosome</keyword>
<dbReference type="Gene3D" id="6.10.140.820">
    <property type="match status" value="1"/>
</dbReference>
<dbReference type="PANTHER" id="PTHR23306:SF3">
    <property type="entry name" value="TUMOR SUPPRESSOR PROTEIN 101"/>
    <property type="match status" value="1"/>
</dbReference>
<dbReference type="PROSITE" id="PS51322">
    <property type="entry name" value="UEV"/>
    <property type="match status" value="1"/>
</dbReference>
<evidence type="ECO:0000259" key="8">
    <source>
        <dbReference type="PROSITE" id="PS51322"/>
    </source>
</evidence>
<keyword evidence="3" id="KW-0813">Transport</keyword>
<dbReference type="CDD" id="cd11685">
    <property type="entry name" value="UEV_TSG101-like"/>
    <property type="match status" value="1"/>
</dbReference>
<evidence type="ECO:0000256" key="2">
    <source>
        <dbReference type="ARBA" id="ARBA00009594"/>
    </source>
</evidence>
<dbReference type="Pfam" id="PF09454">
    <property type="entry name" value="Vps23_core"/>
    <property type="match status" value="1"/>
</dbReference>
<dbReference type="InterPro" id="IPR016135">
    <property type="entry name" value="UBQ-conjugating_enzyme/RWD"/>
</dbReference>
<evidence type="ECO:0000256" key="1">
    <source>
        <dbReference type="ARBA" id="ARBA00004177"/>
    </source>
</evidence>
<evidence type="ECO:0000256" key="7">
    <source>
        <dbReference type="SAM" id="MobiDB-lite"/>
    </source>
</evidence>
<dbReference type="Pfam" id="PF05743">
    <property type="entry name" value="UEV"/>
    <property type="match status" value="1"/>
</dbReference>
<dbReference type="EMBL" id="BRYA01000529">
    <property type="protein sequence ID" value="GMI21406.1"/>
    <property type="molecule type" value="Genomic_DNA"/>
</dbReference>
<dbReference type="InterPro" id="IPR037202">
    <property type="entry name" value="ESCRT_assembly_dom"/>
</dbReference>
<dbReference type="SUPFAM" id="SSF54495">
    <property type="entry name" value="UBC-like"/>
    <property type="match status" value="1"/>
</dbReference>
<name>A0A9W7L276_9STRA</name>
<keyword evidence="10" id="KW-1185">Reference proteome</keyword>
<evidence type="ECO:0000256" key="4">
    <source>
        <dbReference type="ARBA" id="ARBA00022753"/>
    </source>
</evidence>
<sequence>MRSAIEQNIISLISPLPYADPSHVSSAVSSLISSYRSLVPSPTTLYTPSPQTLLTLSGTIPITYKGATYNIPVDIYIPYPYPSQPPKVYVRPTPQMSIKPNHGHVDAEGLLYSPYLSSWGPRGGRERTLGGLVSEARAIFGAEPPVYATGGGGGGGGRSTVRSGPPSYGEVGGRTGVSTTTTTAAAAGRGTTGGTVLERLTGKIQMKVQGVFNELRTKMEDELKVQAGLTANGEAVGRQMGELGRMKTLIETAVSDVKERRRVLEERVDKRNREASAGTKVNVDDLVKGVDANSEKALELAAGVAAGEDLVYYIDRALIAGGGDVEEGMREVRRTARQQFLKKAWLRKIGKGTGGEGWELR</sequence>
<evidence type="ECO:0000313" key="9">
    <source>
        <dbReference type="EMBL" id="GMI21406.1"/>
    </source>
</evidence>
<dbReference type="AlphaFoldDB" id="A0A9W7L276"/>
<dbReference type="GO" id="GO:0043130">
    <property type="term" value="F:ubiquitin binding"/>
    <property type="evidence" value="ECO:0007669"/>
    <property type="project" value="TreeGrafter"/>
</dbReference>